<keyword evidence="2" id="KW-0560">Oxidoreductase</keyword>
<dbReference type="Gene3D" id="3.30.1370.60">
    <property type="entry name" value="Hypothetical oxidoreductase yiak, domain 2"/>
    <property type="match status" value="1"/>
</dbReference>
<evidence type="ECO:0000313" key="4">
    <source>
        <dbReference type="Proteomes" id="UP000281332"/>
    </source>
</evidence>
<sequence>MQENIHLSLAQARNLSHNTLTKAGFSKELASAVTDTLVACERDGCKSHGLYRLLVCVKTLRAGKVNPVAEPLITRVAPALLKVDADQGYSLLALEKAADSFTEMVKQQGIAAMVINRCVHFSAMWYDVEKFTDRGLVALAMTPSHAWVAPAGGTRPLFGTNPIAFGWPRVDGDPYVFDFATSAIARGDLELHRRDSKTLSPGLGIDKEGQPSTDPAAVMEGAMLTFGGYKGSALATMVELLAGALINDFTSPESLAFDAGTGSSPMGGELVIAMDQLKFMGETPKDAQQKAESIFTAITDQGARLPSQRRFTNRKVSVTEGITLDRKLYEDIVSL</sequence>
<keyword evidence="4" id="KW-1185">Reference proteome</keyword>
<reference evidence="3 4" key="1">
    <citation type="submission" date="2018-11" db="EMBL/GenBank/DDBJ databases">
        <title>Whole genome sequencing of Pantoea sp. RIT388.</title>
        <authorList>
            <person name="Gan H.M."/>
            <person name="Hudson A.O."/>
        </authorList>
    </citation>
    <scope>NUCLEOTIDE SEQUENCE [LARGE SCALE GENOMIC DNA]</scope>
    <source>
        <strain evidence="3 4">RIT388</strain>
    </source>
</reference>
<comment type="similarity">
    <text evidence="1">Belongs to the LDH2/MDH2 oxidoreductase family.</text>
</comment>
<dbReference type="EMBL" id="RMVG01000025">
    <property type="protein sequence ID" value="RPD94266.1"/>
    <property type="molecule type" value="Genomic_DNA"/>
</dbReference>
<evidence type="ECO:0000313" key="3">
    <source>
        <dbReference type="EMBL" id="RPD94266.1"/>
    </source>
</evidence>
<dbReference type="Pfam" id="PF02615">
    <property type="entry name" value="Ldh_2"/>
    <property type="match status" value="1"/>
</dbReference>
<dbReference type="InterPro" id="IPR043144">
    <property type="entry name" value="Mal/L-sulf/L-lact_DH-like_ah"/>
</dbReference>
<dbReference type="InterPro" id="IPR036111">
    <property type="entry name" value="Mal/L-sulfo/L-lacto_DH-like_sf"/>
</dbReference>
<dbReference type="GO" id="GO:0016491">
    <property type="term" value="F:oxidoreductase activity"/>
    <property type="evidence" value="ECO:0007669"/>
    <property type="project" value="UniProtKB-KW"/>
</dbReference>
<dbReference type="Gene3D" id="1.10.1530.10">
    <property type="match status" value="1"/>
</dbReference>
<dbReference type="OrthoDB" id="9769447at2"/>
<dbReference type="InterPro" id="IPR043143">
    <property type="entry name" value="Mal/L-sulf/L-lact_DH-like_NADP"/>
</dbReference>
<dbReference type="PANTHER" id="PTHR11091:SF0">
    <property type="entry name" value="MALATE DEHYDROGENASE"/>
    <property type="match status" value="1"/>
</dbReference>
<dbReference type="RefSeq" id="WP_123802950.1">
    <property type="nucleotide sequence ID" value="NZ_RMVG01000025.1"/>
</dbReference>
<evidence type="ECO:0000256" key="1">
    <source>
        <dbReference type="ARBA" id="ARBA00006056"/>
    </source>
</evidence>
<dbReference type="PANTHER" id="PTHR11091">
    <property type="entry name" value="OXIDOREDUCTASE-RELATED"/>
    <property type="match status" value="1"/>
</dbReference>
<dbReference type="InterPro" id="IPR003767">
    <property type="entry name" value="Malate/L-lactate_DH-like"/>
</dbReference>
<dbReference type="SUPFAM" id="SSF89733">
    <property type="entry name" value="L-sulfolactate dehydrogenase-like"/>
    <property type="match status" value="1"/>
</dbReference>
<comment type="caution">
    <text evidence="3">The sequence shown here is derived from an EMBL/GenBank/DDBJ whole genome shotgun (WGS) entry which is preliminary data.</text>
</comment>
<name>A0A3N4NM53_9GAMM</name>
<dbReference type="Proteomes" id="UP000281332">
    <property type="component" value="Unassembled WGS sequence"/>
</dbReference>
<evidence type="ECO:0000256" key="2">
    <source>
        <dbReference type="ARBA" id="ARBA00023002"/>
    </source>
</evidence>
<organism evidence="3 4">
    <name type="scientific">Candidatus Pantoea deserta</name>
    <dbReference type="NCBI Taxonomy" id="1869313"/>
    <lineage>
        <taxon>Bacteria</taxon>
        <taxon>Pseudomonadati</taxon>
        <taxon>Pseudomonadota</taxon>
        <taxon>Gammaproteobacteria</taxon>
        <taxon>Enterobacterales</taxon>
        <taxon>Erwiniaceae</taxon>
        <taxon>Pantoea</taxon>
    </lineage>
</organism>
<gene>
    <name evidence="3" type="ORF">BBB56_21565</name>
</gene>
<dbReference type="AlphaFoldDB" id="A0A3N4NM53"/>
<proteinExistence type="inferred from homology"/>
<accession>A0A3N4NM53</accession>
<protein>
    <submittedName>
        <fullName evidence="3">Ldh family oxidoreductase</fullName>
    </submittedName>
</protein>